<dbReference type="PRINTS" id="PR00359">
    <property type="entry name" value="BP450"/>
</dbReference>
<keyword evidence="2" id="KW-0560">Oxidoreductase</keyword>
<accession>A0ABP9A0L2</accession>
<evidence type="ECO:0000313" key="4">
    <source>
        <dbReference type="Proteomes" id="UP001501147"/>
    </source>
</evidence>
<evidence type="ECO:0000313" key="3">
    <source>
        <dbReference type="EMBL" id="GAA4771493.1"/>
    </source>
</evidence>
<dbReference type="SUPFAM" id="SSF48264">
    <property type="entry name" value="Cytochrome P450"/>
    <property type="match status" value="1"/>
</dbReference>
<keyword evidence="4" id="KW-1185">Reference proteome</keyword>
<dbReference type="Gene3D" id="1.10.630.10">
    <property type="entry name" value="Cytochrome P450"/>
    <property type="match status" value="1"/>
</dbReference>
<gene>
    <name evidence="3" type="ORF">GCM10023329_18520</name>
</gene>
<dbReference type="InterPro" id="IPR017972">
    <property type="entry name" value="Cyt_P450_CS"/>
</dbReference>
<dbReference type="Pfam" id="PF00067">
    <property type="entry name" value="p450"/>
    <property type="match status" value="1"/>
</dbReference>
<comment type="caution">
    <text evidence="3">The sequence shown here is derived from an EMBL/GenBank/DDBJ whole genome shotgun (WGS) entry which is preliminary data.</text>
</comment>
<dbReference type="PROSITE" id="PS00086">
    <property type="entry name" value="CYTOCHROME_P450"/>
    <property type="match status" value="1"/>
</dbReference>
<comment type="similarity">
    <text evidence="1 2">Belongs to the cytochrome P450 family.</text>
</comment>
<organism evidence="3 4">
    <name type="scientific">Streptomyces sanyensis</name>
    <dbReference type="NCBI Taxonomy" id="568869"/>
    <lineage>
        <taxon>Bacteria</taxon>
        <taxon>Bacillati</taxon>
        <taxon>Actinomycetota</taxon>
        <taxon>Actinomycetes</taxon>
        <taxon>Kitasatosporales</taxon>
        <taxon>Streptomycetaceae</taxon>
        <taxon>Streptomyces</taxon>
    </lineage>
</organism>
<keyword evidence="2" id="KW-0479">Metal-binding</keyword>
<proteinExistence type="inferred from homology"/>
<name>A0ABP9A0L2_9ACTN</name>
<dbReference type="RefSeq" id="WP_345611913.1">
    <property type="nucleotide sequence ID" value="NZ_BAABJV010000003.1"/>
</dbReference>
<dbReference type="PRINTS" id="PR00385">
    <property type="entry name" value="P450"/>
</dbReference>
<dbReference type="InterPro" id="IPR036396">
    <property type="entry name" value="Cyt_P450_sf"/>
</dbReference>
<dbReference type="InterPro" id="IPR001128">
    <property type="entry name" value="Cyt_P450"/>
</dbReference>
<dbReference type="EMBL" id="BAABJV010000003">
    <property type="protein sequence ID" value="GAA4771493.1"/>
    <property type="molecule type" value="Genomic_DNA"/>
</dbReference>
<keyword evidence="2" id="KW-0349">Heme</keyword>
<evidence type="ECO:0000256" key="2">
    <source>
        <dbReference type="RuleBase" id="RU000461"/>
    </source>
</evidence>
<dbReference type="InterPro" id="IPR002397">
    <property type="entry name" value="Cyt_P450_B"/>
</dbReference>
<evidence type="ECO:0000256" key="1">
    <source>
        <dbReference type="ARBA" id="ARBA00010617"/>
    </source>
</evidence>
<dbReference type="PANTHER" id="PTHR46696:SF1">
    <property type="entry name" value="CYTOCHROME P450 YJIB-RELATED"/>
    <property type="match status" value="1"/>
</dbReference>
<reference evidence="4" key="1">
    <citation type="journal article" date="2019" name="Int. J. Syst. Evol. Microbiol.">
        <title>The Global Catalogue of Microorganisms (GCM) 10K type strain sequencing project: providing services to taxonomists for standard genome sequencing and annotation.</title>
        <authorList>
            <consortium name="The Broad Institute Genomics Platform"/>
            <consortium name="The Broad Institute Genome Sequencing Center for Infectious Disease"/>
            <person name="Wu L."/>
            <person name="Ma J."/>
        </authorList>
    </citation>
    <scope>NUCLEOTIDE SEQUENCE [LARGE SCALE GENOMIC DNA]</scope>
    <source>
        <strain evidence="4">JCM 18324</strain>
    </source>
</reference>
<dbReference type="PANTHER" id="PTHR46696">
    <property type="entry name" value="P450, PUTATIVE (EUROFUNG)-RELATED"/>
    <property type="match status" value="1"/>
</dbReference>
<dbReference type="CDD" id="cd11030">
    <property type="entry name" value="CYP105-like"/>
    <property type="match status" value="1"/>
</dbReference>
<keyword evidence="2" id="KW-0408">Iron</keyword>
<dbReference type="Proteomes" id="UP001501147">
    <property type="component" value="Unassembled WGS sequence"/>
</dbReference>
<keyword evidence="2" id="KW-0503">Monooxygenase</keyword>
<protein>
    <submittedName>
        <fullName evidence="3">Cytochrome P450</fullName>
    </submittedName>
</protein>
<sequence>MESLSPPDSYPVPRTDPLHPAPQYARLREACPVAPSRLDFDGSDVWLITRHADACAVLSDPRFSSDFSREGFPARMTVRPPGPGTFIRMDPPDHTRLRRAIVDEFKRRPVERLRPALEGIVEGLLDEMLGGPAPADLVQALALPLPTLVVCELLGVPYGDRDFFQRCTQVIGDQSAAPDRRQVVRDELRGYLQRLTAERAARPGDDLISRLVLRRDRSEVTEDEVVGIVTLLMIAGFETIANQIGIGTLMLLLDPGLAEGLRRDPGEAPLVVEELLRHQTVIDYGLRRVATEDCEVGGRTIRAGEGVVVVVSSANRDPAVFPEPDRLDPHRPPRDHLAFGYGLHQCLGQRLARLQLQVLWPALFRRAPGLRLAVPLGEVPFRTDMFVHGVHRLPVAW</sequence>